<sequence>MDLDRSGASSPDAWEEVEKRRLDERLGEARRSSSPPSVVLPPCLWAAESVGRVPVATVLPGAPVPVAALLCLLLLEEPPDRLRSSSSRLSETSRFWRRAPSPNSQPAERLPEWEGGCLLDDLVPLAVALANDSLRGEKERAAILEFSQAPC</sequence>
<keyword evidence="2" id="KW-1185">Reference proteome</keyword>
<comment type="caution">
    <text evidence="1">The sequence shown here is derived from an EMBL/GenBank/DDBJ whole genome shotgun (WGS) entry which is preliminary data.</text>
</comment>
<proteinExistence type="predicted"/>
<name>A0ACB8FHK0_9SAUR</name>
<dbReference type="Proteomes" id="UP000827872">
    <property type="component" value="Linkage Group LG04"/>
</dbReference>
<reference evidence="1" key="1">
    <citation type="submission" date="2021-08" db="EMBL/GenBank/DDBJ databases">
        <title>The first chromosome-level gecko genome reveals the dynamic sex chromosomes of Neotropical dwarf geckos (Sphaerodactylidae: Sphaerodactylus).</title>
        <authorList>
            <person name="Pinto B.J."/>
            <person name="Keating S.E."/>
            <person name="Gamble T."/>
        </authorList>
    </citation>
    <scope>NUCLEOTIDE SEQUENCE</scope>
    <source>
        <strain evidence="1">TG3544</strain>
    </source>
</reference>
<accession>A0ACB8FHK0</accession>
<evidence type="ECO:0000313" key="2">
    <source>
        <dbReference type="Proteomes" id="UP000827872"/>
    </source>
</evidence>
<evidence type="ECO:0000313" key="1">
    <source>
        <dbReference type="EMBL" id="KAH8004702.1"/>
    </source>
</evidence>
<gene>
    <name evidence="1" type="ORF">K3G42_017393</name>
</gene>
<organism evidence="1 2">
    <name type="scientific">Sphaerodactylus townsendi</name>
    <dbReference type="NCBI Taxonomy" id="933632"/>
    <lineage>
        <taxon>Eukaryota</taxon>
        <taxon>Metazoa</taxon>
        <taxon>Chordata</taxon>
        <taxon>Craniata</taxon>
        <taxon>Vertebrata</taxon>
        <taxon>Euteleostomi</taxon>
        <taxon>Lepidosauria</taxon>
        <taxon>Squamata</taxon>
        <taxon>Bifurcata</taxon>
        <taxon>Gekkota</taxon>
        <taxon>Sphaerodactylidae</taxon>
        <taxon>Sphaerodactylus</taxon>
    </lineage>
</organism>
<dbReference type="EMBL" id="CM037617">
    <property type="protein sequence ID" value="KAH8004702.1"/>
    <property type="molecule type" value="Genomic_DNA"/>
</dbReference>
<protein>
    <submittedName>
        <fullName evidence="1">Uncharacterized protein</fullName>
    </submittedName>
</protein>